<dbReference type="NCBIfam" id="TIGR01549">
    <property type="entry name" value="HAD-SF-IA-v1"/>
    <property type="match status" value="1"/>
</dbReference>
<dbReference type="InterPro" id="IPR023198">
    <property type="entry name" value="PGP-like_dom2"/>
</dbReference>
<dbReference type="InterPro" id="IPR006439">
    <property type="entry name" value="HAD-SF_hydro_IA"/>
</dbReference>
<dbReference type="SFLD" id="SFLDG01129">
    <property type="entry name" value="C1.5:_HAD__Beta-PGM__Phosphata"/>
    <property type="match status" value="1"/>
</dbReference>
<evidence type="ECO:0000256" key="3">
    <source>
        <dbReference type="ARBA" id="ARBA00006171"/>
    </source>
</evidence>
<accession>A0A846N137</accession>
<evidence type="ECO:0000256" key="2">
    <source>
        <dbReference type="ARBA" id="ARBA00004818"/>
    </source>
</evidence>
<evidence type="ECO:0000313" key="5">
    <source>
        <dbReference type="EMBL" id="NIK89051.1"/>
    </source>
</evidence>
<dbReference type="InterPro" id="IPR023214">
    <property type="entry name" value="HAD_sf"/>
</dbReference>
<dbReference type="PRINTS" id="PR00413">
    <property type="entry name" value="HADHALOGNASE"/>
</dbReference>
<sequence length="221" mass="23594">MAKALFIFDLDGTLVDTAPDLLTSINWLLGREQRRALGEEELRRIVGHGAKKLIERAFAMTGEEISGFETEMLYRAFLKDYGSHVAAASRPYLGVPETLSALKAEGFALGVLTNKPHAPTLALLDELGLSGHFGAIWGQGHRPYMKPDPRLFPEIVAELGGGPAVMVGDSRTDVETARAAGAPVVLVSYGYTQEPATMLGADTVVDQFSEIAAAGKALLGL</sequence>
<proteinExistence type="inferred from homology"/>
<evidence type="ECO:0000256" key="1">
    <source>
        <dbReference type="ARBA" id="ARBA00000830"/>
    </source>
</evidence>
<dbReference type="Pfam" id="PF13419">
    <property type="entry name" value="HAD_2"/>
    <property type="match status" value="1"/>
</dbReference>
<dbReference type="EMBL" id="JAASRM010000001">
    <property type="protein sequence ID" value="NIK89051.1"/>
    <property type="molecule type" value="Genomic_DNA"/>
</dbReference>
<dbReference type="SFLD" id="SFLDS00003">
    <property type="entry name" value="Haloacid_Dehalogenase"/>
    <property type="match status" value="1"/>
</dbReference>
<name>A0A846N137_9PROT</name>
<dbReference type="GO" id="GO:0008967">
    <property type="term" value="F:phosphoglycolate phosphatase activity"/>
    <property type="evidence" value="ECO:0007669"/>
    <property type="project" value="UniProtKB-EC"/>
</dbReference>
<dbReference type="Gene3D" id="1.10.150.240">
    <property type="entry name" value="Putative phosphatase, domain 2"/>
    <property type="match status" value="1"/>
</dbReference>
<dbReference type="InterPro" id="IPR041492">
    <property type="entry name" value="HAD_2"/>
</dbReference>
<keyword evidence="5" id="KW-0378">Hydrolase</keyword>
<organism evidence="5 6">
    <name type="scientific">Rhizomicrobium palustre</name>
    <dbReference type="NCBI Taxonomy" id="189966"/>
    <lineage>
        <taxon>Bacteria</taxon>
        <taxon>Pseudomonadati</taxon>
        <taxon>Pseudomonadota</taxon>
        <taxon>Alphaproteobacteria</taxon>
        <taxon>Micropepsales</taxon>
        <taxon>Micropepsaceae</taxon>
        <taxon>Rhizomicrobium</taxon>
    </lineage>
</organism>
<keyword evidence="6" id="KW-1185">Reference proteome</keyword>
<dbReference type="InterPro" id="IPR036412">
    <property type="entry name" value="HAD-like_sf"/>
</dbReference>
<comment type="caution">
    <text evidence="5">The sequence shown here is derived from an EMBL/GenBank/DDBJ whole genome shotgun (WGS) entry which is preliminary data.</text>
</comment>
<dbReference type="SUPFAM" id="SSF56784">
    <property type="entry name" value="HAD-like"/>
    <property type="match status" value="1"/>
</dbReference>
<reference evidence="5 6" key="1">
    <citation type="submission" date="2020-03" db="EMBL/GenBank/DDBJ databases">
        <title>Genomic Encyclopedia of Type Strains, Phase IV (KMG-IV): sequencing the most valuable type-strain genomes for metagenomic binning, comparative biology and taxonomic classification.</title>
        <authorList>
            <person name="Goeker M."/>
        </authorList>
    </citation>
    <scope>NUCLEOTIDE SEQUENCE [LARGE SCALE GENOMIC DNA]</scope>
    <source>
        <strain evidence="5 6">DSM 19867</strain>
    </source>
</reference>
<dbReference type="PANTHER" id="PTHR43434">
    <property type="entry name" value="PHOSPHOGLYCOLATE PHOSPHATASE"/>
    <property type="match status" value="1"/>
</dbReference>
<dbReference type="PANTHER" id="PTHR43434:SF1">
    <property type="entry name" value="PHOSPHOGLYCOLATE PHOSPHATASE"/>
    <property type="match status" value="1"/>
</dbReference>
<dbReference type="EC" id="3.1.3.18" evidence="4"/>
<dbReference type="GO" id="GO:0005829">
    <property type="term" value="C:cytosol"/>
    <property type="evidence" value="ECO:0007669"/>
    <property type="project" value="TreeGrafter"/>
</dbReference>
<comment type="similarity">
    <text evidence="3">Belongs to the HAD-like hydrolase superfamily. CbbY/CbbZ/Gph/YieH family.</text>
</comment>
<dbReference type="InterPro" id="IPR050155">
    <property type="entry name" value="HAD-like_hydrolase_sf"/>
</dbReference>
<dbReference type="RefSeq" id="WP_167083173.1">
    <property type="nucleotide sequence ID" value="NZ_BAAADC010000001.1"/>
</dbReference>
<comment type="catalytic activity">
    <reaction evidence="1">
        <text>2-phosphoglycolate + H2O = glycolate + phosphate</text>
        <dbReference type="Rhea" id="RHEA:14369"/>
        <dbReference type="ChEBI" id="CHEBI:15377"/>
        <dbReference type="ChEBI" id="CHEBI:29805"/>
        <dbReference type="ChEBI" id="CHEBI:43474"/>
        <dbReference type="ChEBI" id="CHEBI:58033"/>
        <dbReference type="EC" id="3.1.3.18"/>
    </reaction>
</comment>
<dbReference type="GO" id="GO:0006281">
    <property type="term" value="P:DNA repair"/>
    <property type="evidence" value="ECO:0007669"/>
    <property type="project" value="TreeGrafter"/>
</dbReference>
<dbReference type="NCBIfam" id="TIGR01509">
    <property type="entry name" value="HAD-SF-IA-v3"/>
    <property type="match status" value="1"/>
</dbReference>
<gene>
    <name evidence="5" type="ORF">FHS83_002369</name>
</gene>
<evidence type="ECO:0000313" key="6">
    <source>
        <dbReference type="Proteomes" id="UP000570514"/>
    </source>
</evidence>
<dbReference type="AlphaFoldDB" id="A0A846N137"/>
<protein>
    <recommendedName>
        <fullName evidence="4">phosphoglycolate phosphatase</fullName>
        <ecNumber evidence="4">3.1.3.18</ecNumber>
    </recommendedName>
</protein>
<dbReference type="Proteomes" id="UP000570514">
    <property type="component" value="Unassembled WGS sequence"/>
</dbReference>
<dbReference type="Gene3D" id="3.40.50.1000">
    <property type="entry name" value="HAD superfamily/HAD-like"/>
    <property type="match status" value="1"/>
</dbReference>
<evidence type="ECO:0000256" key="4">
    <source>
        <dbReference type="ARBA" id="ARBA00013078"/>
    </source>
</evidence>
<comment type="pathway">
    <text evidence="2">Organic acid metabolism; glycolate biosynthesis; glycolate from 2-phosphoglycolate: step 1/1.</text>
</comment>